<name>T0RBW9_SAPDV</name>
<dbReference type="PANTHER" id="PTHR48034">
    <property type="entry name" value="TRANSFORMER-2 SEX-DETERMINING PROTEIN-RELATED"/>
    <property type="match status" value="1"/>
</dbReference>
<gene>
    <name evidence="4" type="ORF">SDRG_12703</name>
</gene>
<dbReference type="PROSITE" id="PS50102">
    <property type="entry name" value="RRM"/>
    <property type="match status" value="1"/>
</dbReference>
<dbReference type="EMBL" id="JH767182">
    <property type="protein sequence ID" value="EQC29703.1"/>
    <property type="molecule type" value="Genomic_DNA"/>
</dbReference>
<dbReference type="GeneID" id="19953430"/>
<dbReference type="VEuPathDB" id="FungiDB:SDRG_12703"/>
<dbReference type="eggNOG" id="KOG0118">
    <property type="taxonomic scope" value="Eukaryota"/>
</dbReference>
<feature type="compositionally biased region" description="Basic and acidic residues" evidence="2">
    <location>
        <begin position="124"/>
        <end position="135"/>
    </location>
</feature>
<dbReference type="STRING" id="1156394.T0RBW9"/>
<dbReference type="OrthoDB" id="6159137at2759"/>
<organism evidence="4 5">
    <name type="scientific">Saprolegnia diclina (strain VS20)</name>
    <dbReference type="NCBI Taxonomy" id="1156394"/>
    <lineage>
        <taxon>Eukaryota</taxon>
        <taxon>Sar</taxon>
        <taxon>Stramenopiles</taxon>
        <taxon>Oomycota</taxon>
        <taxon>Saprolegniomycetes</taxon>
        <taxon>Saprolegniales</taxon>
        <taxon>Saprolegniaceae</taxon>
        <taxon>Saprolegnia</taxon>
    </lineage>
</organism>
<dbReference type="Proteomes" id="UP000030762">
    <property type="component" value="Unassembled WGS sequence"/>
</dbReference>
<dbReference type="InterPro" id="IPR012677">
    <property type="entry name" value="Nucleotide-bd_a/b_plait_sf"/>
</dbReference>
<dbReference type="SUPFAM" id="SSF54928">
    <property type="entry name" value="RNA-binding domain, RBD"/>
    <property type="match status" value="1"/>
</dbReference>
<evidence type="ECO:0000256" key="2">
    <source>
        <dbReference type="SAM" id="MobiDB-lite"/>
    </source>
</evidence>
<accession>T0RBW9</accession>
<dbReference type="InterPro" id="IPR050441">
    <property type="entry name" value="RBM"/>
</dbReference>
<feature type="compositionally biased region" description="Basic residues" evidence="2">
    <location>
        <begin position="136"/>
        <end position="148"/>
    </location>
</feature>
<dbReference type="FunCoup" id="T0RBW9">
    <property type="interactions" value="551"/>
</dbReference>
<dbReference type="InParanoid" id="T0RBW9"/>
<dbReference type="OMA" id="EMHRDSC"/>
<feature type="domain" description="RRM" evidence="3">
    <location>
        <begin position="24"/>
        <end position="102"/>
    </location>
</feature>
<dbReference type="GO" id="GO:0003723">
    <property type="term" value="F:RNA binding"/>
    <property type="evidence" value="ECO:0007669"/>
    <property type="project" value="UniProtKB-UniRule"/>
</dbReference>
<dbReference type="SMART" id="SM00360">
    <property type="entry name" value="RRM"/>
    <property type="match status" value="1"/>
</dbReference>
<evidence type="ECO:0000259" key="3">
    <source>
        <dbReference type="PROSITE" id="PS50102"/>
    </source>
</evidence>
<dbReference type="Pfam" id="PF00076">
    <property type="entry name" value="RRM_1"/>
    <property type="match status" value="1"/>
</dbReference>
<reference evidence="4 5" key="1">
    <citation type="submission" date="2012-04" db="EMBL/GenBank/DDBJ databases">
        <title>The Genome Sequence of Saprolegnia declina VS20.</title>
        <authorList>
            <consortium name="The Broad Institute Genome Sequencing Platform"/>
            <person name="Russ C."/>
            <person name="Nusbaum C."/>
            <person name="Tyler B."/>
            <person name="van West P."/>
            <person name="Dieguez-Uribeondo J."/>
            <person name="de Bruijn I."/>
            <person name="Tripathy S."/>
            <person name="Jiang R."/>
            <person name="Young S.K."/>
            <person name="Zeng Q."/>
            <person name="Gargeya S."/>
            <person name="Fitzgerald M."/>
            <person name="Haas B."/>
            <person name="Abouelleil A."/>
            <person name="Alvarado L."/>
            <person name="Arachchi H.M."/>
            <person name="Berlin A."/>
            <person name="Chapman S.B."/>
            <person name="Goldberg J."/>
            <person name="Griggs A."/>
            <person name="Gujja S."/>
            <person name="Hansen M."/>
            <person name="Howarth C."/>
            <person name="Imamovic A."/>
            <person name="Larimer J."/>
            <person name="McCowen C."/>
            <person name="Montmayeur A."/>
            <person name="Murphy C."/>
            <person name="Neiman D."/>
            <person name="Pearson M."/>
            <person name="Priest M."/>
            <person name="Roberts A."/>
            <person name="Saif S."/>
            <person name="Shea T."/>
            <person name="Sisk P."/>
            <person name="Sykes S."/>
            <person name="Wortman J."/>
            <person name="Nusbaum C."/>
            <person name="Birren B."/>
        </authorList>
    </citation>
    <scope>NUCLEOTIDE SEQUENCE [LARGE SCALE GENOMIC DNA]</scope>
    <source>
        <strain evidence="4 5">VS20</strain>
    </source>
</reference>
<dbReference type="Gene3D" id="3.30.70.330">
    <property type="match status" value="1"/>
</dbReference>
<feature type="compositionally biased region" description="Basic and acidic residues" evidence="2">
    <location>
        <begin position="178"/>
        <end position="195"/>
    </location>
</feature>
<dbReference type="RefSeq" id="XP_008617007.1">
    <property type="nucleotide sequence ID" value="XM_008618785.1"/>
</dbReference>
<feature type="region of interest" description="Disordered" evidence="2">
    <location>
        <begin position="1"/>
        <end position="23"/>
    </location>
</feature>
<protein>
    <recommendedName>
        <fullName evidence="3">RRM domain-containing protein</fullName>
    </recommendedName>
</protein>
<feature type="compositionally biased region" description="Basic residues" evidence="2">
    <location>
        <begin position="160"/>
        <end position="177"/>
    </location>
</feature>
<feature type="compositionally biased region" description="Basic and acidic residues" evidence="2">
    <location>
        <begin position="1"/>
        <end position="16"/>
    </location>
</feature>
<evidence type="ECO:0000313" key="4">
    <source>
        <dbReference type="EMBL" id="EQC29703.1"/>
    </source>
</evidence>
<keyword evidence="5" id="KW-1185">Reference proteome</keyword>
<feature type="compositionally biased region" description="Basic and acidic residues" evidence="2">
    <location>
        <begin position="149"/>
        <end position="159"/>
    </location>
</feature>
<dbReference type="InterPro" id="IPR035979">
    <property type="entry name" value="RBD_domain_sf"/>
</dbReference>
<proteinExistence type="predicted"/>
<dbReference type="AlphaFoldDB" id="T0RBW9"/>
<feature type="region of interest" description="Disordered" evidence="2">
    <location>
        <begin position="101"/>
        <end position="195"/>
    </location>
</feature>
<keyword evidence="1" id="KW-0694">RNA-binding</keyword>
<sequence>MSSDRRSRTQSRERSDVPNTNVGNNLYIANLPIKMNQEEINALFSKYGRLSRVDLISDPVTHESRGFAFVTFEDKRDADDAIAGLHETEIMGRRIRVEAAKRARGHPKTPGQYLGPPGASSRPRYNEPRGRSGDRRRSRSPYRRRERSRSRGRDRDRSRDRRRSRSPVRKERSRSRDRRGSSRDRRGSSRDRRRD</sequence>
<evidence type="ECO:0000256" key="1">
    <source>
        <dbReference type="PROSITE-ProRule" id="PRU00176"/>
    </source>
</evidence>
<evidence type="ECO:0000313" key="5">
    <source>
        <dbReference type="Proteomes" id="UP000030762"/>
    </source>
</evidence>
<dbReference type="InterPro" id="IPR000504">
    <property type="entry name" value="RRM_dom"/>
</dbReference>